<dbReference type="PANTHER" id="PTHR43323">
    <property type="entry name" value="3-HYDROXY-3-METHYLGLUTARYL COENZYME A SYNTHASE"/>
    <property type="match status" value="1"/>
</dbReference>
<dbReference type="Pfam" id="PF01154">
    <property type="entry name" value="HMG_CoA_synt_N"/>
    <property type="match status" value="1"/>
</dbReference>
<dbReference type="Gene3D" id="3.40.47.10">
    <property type="match status" value="2"/>
</dbReference>
<dbReference type="Proteomes" id="UP000035268">
    <property type="component" value="Chromosome"/>
</dbReference>
<gene>
    <name evidence="7" type="ORF">L21SP4_02098</name>
</gene>
<feature type="domain" description="Hydroxymethylglutaryl-coenzyme A synthase C-terminal" evidence="6">
    <location>
        <begin position="176"/>
        <end position="248"/>
    </location>
</feature>
<dbReference type="PATRIC" id="fig|1609981.3.peg.2182"/>
<evidence type="ECO:0000313" key="7">
    <source>
        <dbReference type="EMBL" id="AKJ65330.1"/>
    </source>
</evidence>
<feature type="active site" description="Proton donor/acceptor" evidence="3">
    <location>
        <position position="233"/>
    </location>
</feature>
<dbReference type="GO" id="GO:0006084">
    <property type="term" value="P:acetyl-CoA metabolic process"/>
    <property type="evidence" value="ECO:0007669"/>
    <property type="project" value="InterPro"/>
</dbReference>
<comment type="similarity">
    <text evidence="1">Belongs to the thiolase-like superfamily. HMG-CoA synthase family.</text>
</comment>
<dbReference type="EMBL" id="CP010904">
    <property type="protein sequence ID" value="AKJ65330.1"/>
    <property type="molecule type" value="Genomic_DNA"/>
</dbReference>
<name>A0A0G3EKP7_9BACT</name>
<dbReference type="STRING" id="1307763.L21SP4_02098"/>
<dbReference type="CDD" id="cd00827">
    <property type="entry name" value="init_cond_enzymes"/>
    <property type="match status" value="1"/>
</dbReference>
<feature type="binding site" evidence="4">
    <location>
        <position position="242"/>
    </location>
    <ligand>
        <name>(3S)-3-hydroxy-3-methylglutaryl-CoA</name>
        <dbReference type="ChEBI" id="CHEBI:43074"/>
    </ligand>
</feature>
<feature type="binding site" evidence="4">
    <location>
        <position position="143"/>
    </location>
    <ligand>
        <name>(3S)-3-hydroxy-3-methylglutaryl-CoA</name>
        <dbReference type="ChEBI" id="CHEBI:43074"/>
    </ligand>
</feature>
<reference evidence="7 8" key="2">
    <citation type="journal article" date="2016" name="ISME J.">
        <title>Characterization of the first cultured representative of Verrucomicrobia subdivision 5 indicates the proposal of a novel phylum.</title>
        <authorList>
            <person name="Spring S."/>
            <person name="Bunk B."/>
            <person name="Sproer C."/>
            <person name="Schumann P."/>
            <person name="Rohde M."/>
            <person name="Tindall B.J."/>
            <person name="Klenk H.P."/>
        </authorList>
    </citation>
    <scope>NUCLEOTIDE SEQUENCE [LARGE SCALE GENOMIC DNA]</scope>
    <source>
        <strain evidence="7 8">L21-Fru-AB</strain>
    </source>
</reference>
<accession>A0A0G3EKP7</accession>
<dbReference type="AlphaFoldDB" id="A0A0G3EKP7"/>
<evidence type="ECO:0000259" key="6">
    <source>
        <dbReference type="Pfam" id="PF08540"/>
    </source>
</evidence>
<organism evidence="7 8">
    <name type="scientific">Kiritimatiella glycovorans</name>
    <dbReference type="NCBI Taxonomy" id="1307763"/>
    <lineage>
        <taxon>Bacteria</taxon>
        <taxon>Pseudomonadati</taxon>
        <taxon>Kiritimatiellota</taxon>
        <taxon>Kiritimatiellia</taxon>
        <taxon>Kiritimatiellales</taxon>
        <taxon>Kiritimatiellaceae</taxon>
        <taxon>Kiritimatiella</taxon>
    </lineage>
</organism>
<evidence type="ECO:0000313" key="8">
    <source>
        <dbReference type="Proteomes" id="UP000035268"/>
    </source>
</evidence>
<feature type="domain" description="Hydroxymethylglutaryl-coenzyme A synthase N-terminal" evidence="5">
    <location>
        <begin position="2"/>
        <end position="164"/>
    </location>
</feature>
<dbReference type="RefSeq" id="WP_052882570.1">
    <property type="nucleotide sequence ID" value="NZ_CP010904.1"/>
</dbReference>
<evidence type="ECO:0000259" key="5">
    <source>
        <dbReference type="Pfam" id="PF01154"/>
    </source>
</evidence>
<keyword evidence="8" id="KW-1185">Reference proteome</keyword>
<dbReference type="InterPro" id="IPR013528">
    <property type="entry name" value="HMG_CoA_synth_N"/>
</dbReference>
<protein>
    <submittedName>
        <fullName evidence="7">Hydroxymethylglutaryl-coenzyme A synthase</fullName>
    </submittedName>
</protein>
<dbReference type="GO" id="GO:0004421">
    <property type="term" value="F:hydroxymethylglutaryl-CoA synthase activity"/>
    <property type="evidence" value="ECO:0007669"/>
    <property type="project" value="InterPro"/>
</dbReference>
<feature type="active site" description="Acyl-thioester intermediate" evidence="3">
    <location>
        <position position="111"/>
    </location>
</feature>
<dbReference type="InterPro" id="IPR016039">
    <property type="entry name" value="Thiolase-like"/>
</dbReference>
<feature type="binding site" evidence="4">
    <location>
        <position position="29"/>
    </location>
    <ligand>
        <name>(3S)-3-hydroxy-3-methylglutaryl-CoA</name>
        <dbReference type="ChEBI" id="CHEBI:43074"/>
    </ligand>
</feature>
<sequence length="395" mass="43734">MNIGIDSISFYTAQYAFDLEKLAEARSVDPKKYLQGLGQERMSVAPPDEDAVTLGASAAHPLRRDGKLDDIDLLLFATESGVDQSKAGGLFIHGLLDLPSRCRVLEVKQACYSATAALQLAAAHVRGSPGRKALVIASDVARYELENPGEATQGCGAVAFTVAADPAVLALDPEAGYHAEDVMDFWRPNYRREALVDGKYSTRVYIDTMLHCWRDYAGQSGRGLEDFERFCYHLPFSRMAEKAQVRLARALHAEADGKRIEEWLEGTREYARVTGNCYAASLYVALTSLLDAPGKDLAQCRLGLFSYGSGCVGEWFSGVVQPGYRQALYTQQHRAMLANREPLTYRQYEDIYHFLLPEDGADHVLPQYRTGPYRLAGISNHKRTYEAVDEGTPSL</sequence>
<dbReference type="Pfam" id="PF08540">
    <property type="entry name" value="HMG_CoA_synt_C"/>
    <property type="match status" value="2"/>
</dbReference>
<dbReference type="NCBIfam" id="TIGR01835">
    <property type="entry name" value="HMG-CoA-S_prok"/>
    <property type="match status" value="1"/>
</dbReference>
<dbReference type="KEGG" id="vbl:L21SP4_02098"/>
<dbReference type="PANTHER" id="PTHR43323:SF2">
    <property type="entry name" value="HYDROXYMETHYLGLUTARYL-COA SYNTHASE"/>
    <property type="match status" value="1"/>
</dbReference>
<dbReference type="InterPro" id="IPR013746">
    <property type="entry name" value="HMG_CoA_synt_C_dom"/>
</dbReference>
<feature type="active site" description="Proton donor/acceptor" evidence="3">
    <location>
        <position position="79"/>
    </location>
</feature>
<keyword evidence="2" id="KW-0808">Transferase</keyword>
<evidence type="ECO:0000256" key="3">
    <source>
        <dbReference type="PIRSR" id="PIRSR611554-1"/>
    </source>
</evidence>
<proteinExistence type="inferred from homology"/>
<dbReference type="InterPro" id="IPR011554">
    <property type="entry name" value="HMG_CoA_synthase_prok"/>
</dbReference>
<feature type="binding site" evidence="4">
    <location>
        <position position="276"/>
    </location>
    <ligand>
        <name>(3S)-3-hydroxy-3-methylglutaryl-CoA</name>
        <dbReference type="ChEBI" id="CHEBI:43074"/>
    </ligand>
</feature>
<evidence type="ECO:0000256" key="4">
    <source>
        <dbReference type="PIRSR" id="PIRSR611554-2"/>
    </source>
</evidence>
<evidence type="ECO:0000256" key="2">
    <source>
        <dbReference type="ARBA" id="ARBA00022679"/>
    </source>
</evidence>
<evidence type="ECO:0000256" key="1">
    <source>
        <dbReference type="ARBA" id="ARBA00007061"/>
    </source>
</evidence>
<reference evidence="8" key="1">
    <citation type="submission" date="2015-02" db="EMBL/GenBank/DDBJ databases">
        <title>Description and complete genome sequence of the first cultured representative of the subdivision 5 of the Verrucomicrobia phylum.</title>
        <authorList>
            <person name="Spring S."/>
            <person name="Bunk B."/>
            <person name="Sproer C."/>
            <person name="Klenk H.-P."/>
        </authorList>
    </citation>
    <scope>NUCLEOTIDE SEQUENCE [LARGE SCALE GENOMIC DNA]</scope>
    <source>
        <strain evidence="8">L21-Fru-AB</strain>
    </source>
</reference>
<dbReference type="OrthoDB" id="9769523at2"/>
<feature type="domain" description="Hydroxymethylglutaryl-coenzyme A synthase C-terminal" evidence="6">
    <location>
        <begin position="271"/>
        <end position="348"/>
    </location>
</feature>
<dbReference type="SUPFAM" id="SSF53901">
    <property type="entry name" value="Thiolase-like"/>
    <property type="match status" value="2"/>
</dbReference>